<dbReference type="PRINTS" id="PR00040">
    <property type="entry name" value="HTHMERR"/>
</dbReference>
<dbReference type="SUPFAM" id="SSF46955">
    <property type="entry name" value="Putative DNA-binding domain"/>
    <property type="match status" value="1"/>
</dbReference>
<dbReference type="Gene3D" id="1.10.1660.10">
    <property type="match status" value="1"/>
</dbReference>
<feature type="domain" description="HTH merR-type" evidence="2">
    <location>
        <begin position="5"/>
        <end position="74"/>
    </location>
</feature>
<name>A0A926NQ18_9BACI</name>
<dbReference type="InterPro" id="IPR047057">
    <property type="entry name" value="MerR_fam"/>
</dbReference>
<evidence type="ECO:0000313" key="4">
    <source>
        <dbReference type="Proteomes" id="UP000626844"/>
    </source>
</evidence>
<dbReference type="PROSITE" id="PS50937">
    <property type="entry name" value="HTH_MERR_2"/>
    <property type="match status" value="1"/>
</dbReference>
<proteinExistence type="predicted"/>
<dbReference type="SMART" id="SM00422">
    <property type="entry name" value="HTH_MERR"/>
    <property type="match status" value="1"/>
</dbReference>
<dbReference type="InterPro" id="IPR009061">
    <property type="entry name" value="DNA-bd_dom_put_sf"/>
</dbReference>
<dbReference type="InterPro" id="IPR000551">
    <property type="entry name" value="MerR-type_HTH_dom"/>
</dbReference>
<comment type="caution">
    <text evidence="3">The sequence shown here is derived from an EMBL/GenBank/DDBJ whole genome shotgun (WGS) entry which is preliminary data.</text>
</comment>
<dbReference type="Proteomes" id="UP000626844">
    <property type="component" value="Unassembled WGS sequence"/>
</dbReference>
<dbReference type="EMBL" id="JACXAI010000022">
    <property type="protein sequence ID" value="MBD1381831.1"/>
    <property type="molecule type" value="Genomic_DNA"/>
</dbReference>
<evidence type="ECO:0000256" key="1">
    <source>
        <dbReference type="ARBA" id="ARBA00023125"/>
    </source>
</evidence>
<dbReference type="PANTHER" id="PTHR30204">
    <property type="entry name" value="REDOX-CYCLING DRUG-SENSING TRANSCRIPTIONAL ACTIVATOR SOXR"/>
    <property type="match status" value="1"/>
</dbReference>
<dbReference type="AlphaFoldDB" id="A0A926NQ18"/>
<sequence>MKGAIYSVGELADVSGATIRTIQYYDKIGLLVAKRNDVNNLRYYTEGDLVKLQQILFYKKLGMSLKEIKEHCLNYESQDDLKQILEQQKDILFKKEMEIKTNIAVIEAILSTMETYGPYDLEAMMKLTLNLNKTAIFDYMSIEFDPETSAAFNERYPDSAEVFDIYWKWKKVLLEAFSLKHNQVHPESESGYQLGKKWHVFVQHATDNNQNMVEAYSKSLNQSDLWPKEDKFLMDYCDDFIEKAHQFYCKKENIE</sequence>
<dbReference type="PANTHER" id="PTHR30204:SF96">
    <property type="entry name" value="CHROMOSOME-ANCHORING PROTEIN RACA"/>
    <property type="match status" value="1"/>
</dbReference>
<reference evidence="3" key="1">
    <citation type="submission" date="2020-09" db="EMBL/GenBank/DDBJ databases">
        <title>A novel bacterium of genus Bacillus, isolated from South China Sea.</title>
        <authorList>
            <person name="Huang H."/>
            <person name="Mo K."/>
            <person name="Hu Y."/>
        </authorList>
    </citation>
    <scope>NUCLEOTIDE SEQUENCE</scope>
    <source>
        <strain evidence="3">IB182487</strain>
    </source>
</reference>
<evidence type="ECO:0000313" key="3">
    <source>
        <dbReference type="EMBL" id="MBD1381831.1"/>
    </source>
</evidence>
<evidence type="ECO:0000259" key="2">
    <source>
        <dbReference type="PROSITE" id="PS50937"/>
    </source>
</evidence>
<dbReference type="CDD" id="cd01106">
    <property type="entry name" value="HTH_TipAL-Mta"/>
    <property type="match status" value="1"/>
</dbReference>
<dbReference type="GO" id="GO:0003700">
    <property type="term" value="F:DNA-binding transcription factor activity"/>
    <property type="evidence" value="ECO:0007669"/>
    <property type="project" value="InterPro"/>
</dbReference>
<accession>A0A926NQ18</accession>
<keyword evidence="1" id="KW-0238">DNA-binding</keyword>
<dbReference type="RefSeq" id="WP_191159426.1">
    <property type="nucleotide sequence ID" value="NZ_JACXAI010000022.1"/>
</dbReference>
<keyword evidence="4" id="KW-1185">Reference proteome</keyword>
<dbReference type="GO" id="GO:0003677">
    <property type="term" value="F:DNA binding"/>
    <property type="evidence" value="ECO:0007669"/>
    <property type="project" value="UniProtKB-KW"/>
</dbReference>
<organism evidence="3 4">
    <name type="scientific">Metabacillus arenae</name>
    <dbReference type="NCBI Taxonomy" id="2771434"/>
    <lineage>
        <taxon>Bacteria</taxon>
        <taxon>Bacillati</taxon>
        <taxon>Bacillota</taxon>
        <taxon>Bacilli</taxon>
        <taxon>Bacillales</taxon>
        <taxon>Bacillaceae</taxon>
        <taxon>Metabacillus</taxon>
    </lineage>
</organism>
<dbReference type="Pfam" id="PF13411">
    <property type="entry name" value="MerR_1"/>
    <property type="match status" value="1"/>
</dbReference>
<protein>
    <submittedName>
        <fullName evidence="3">MerR family transcriptional regulator</fullName>
    </submittedName>
</protein>
<gene>
    <name evidence="3" type="ORF">IC621_16490</name>
</gene>